<dbReference type="KEGG" id="lhk:LHK_00859"/>
<protein>
    <submittedName>
        <fullName evidence="1">Uncharacterized protein</fullName>
    </submittedName>
</protein>
<dbReference type="STRING" id="557598.LHK_00859"/>
<gene>
    <name evidence="1" type="ordered locus">LHK_00859</name>
</gene>
<evidence type="ECO:0000313" key="2">
    <source>
        <dbReference type="Proteomes" id="UP000002010"/>
    </source>
</evidence>
<proteinExistence type="predicted"/>
<reference evidence="1 2" key="1">
    <citation type="journal article" date="2009" name="PLoS Genet.">
        <title>The complete genome and proteome of Laribacter hongkongensis reveal potential mechanisms for adaptations to different temperatures and habitats.</title>
        <authorList>
            <person name="Woo P.C."/>
            <person name="Lau S.K."/>
            <person name="Tse H."/>
            <person name="Teng J.L."/>
            <person name="Curreem S.O."/>
            <person name="Tsang A.K."/>
            <person name="Fan R.Y."/>
            <person name="Wong G.K."/>
            <person name="Huang Y."/>
            <person name="Loman N.J."/>
            <person name="Snyder L.A."/>
            <person name="Cai J.J."/>
            <person name="Huang J.D."/>
            <person name="Mak W."/>
            <person name="Pallen M.J."/>
            <person name="Lok S."/>
            <person name="Yuen K.Y."/>
        </authorList>
    </citation>
    <scope>NUCLEOTIDE SEQUENCE [LARGE SCALE GENOMIC DNA]</scope>
    <source>
        <strain evidence="1 2">HLHK9</strain>
    </source>
</reference>
<sequence length="41" mass="4538">MSNSDLFAVDVDLDVQRRDCVCGSLLDMMTKCRGVQCLDAN</sequence>
<dbReference type="Proteomes" id="UP000002010">
    <property type="component" value="Chromosome"/>
</dbReference>
<dbReference type="EMBL" id="CP001154">
    <property type="protein sequence ID" value="ACO73852.1"/>
    <property type="molecule type" value="Genomic_DNA"/>
</dbReference>
<dbReference type="HOGENOM" id="CLU_3272100_0_0_4"/>
<dbReference type="AlphaFoldDB" id="C1D535"/>
<organism evidence="1 2">
    <name type="scientific">Laribacter hongkongensis (strain HLHK9)</name>
    <dbReference type="NCBI Taxonomy" id="557598"/>
    <lineage>
        <taxon>Bacteria</taxon>
        <taxon>Pseudomonadati</taxon>
        <taxon>Pseudomonadota</taxon>
        <taxon>Betaproteobacteria</taxon>
        <taxon>Neisseriales</taxon>
        <taxon>Aquaspirillaceae</taxon>
        <taxon>Laribacter</taxon>
    </lineage>
</organism>
<evidence type="ECO:0000313" key="1">
    <source>
        <dbReference type="EMBL" id="ACO73852.1"/>
    </source>
</evidence>
<name>C1D535_LARHH</name>
<accession>C1D535</accession>
<keyword evidence="2" id="KW-1185">Reference proteome</keyword>